<evidence type="ECO:0000313" key="2">
    <source>
        <dbReference type="Proteomes" id="UP001519460"/>
    </source>
</evidence>
<comment type="caution">
    <text evidence="1">The sequence shown here is derived from an EMBL/GenBank/DDBJ whole genome shotgun (WGS) entry which is preliminary data.</text>
</comment>
<proteinExistence type="predicted"/>
<evidence type="ECO:0000313" key="1">
    <source>
        <dbReference type="EMBL" id="KAK7489199.1"/>
    </source>
</evidence>
<sequence>MPPEQPHRKQHRVGGTCEVGCVYVRQVRSIAVQVWSKRRRPLRSAMADHQTQNLPPIWQKPLDHAIHLRVYRNGDDKFAGKGRYTQQMSTENI</sequence>
<keyword evidence="2" id="KW-1185">Reference proteome</keyword>
<organism evidence="1 2">
    <name type="scientific">Batillaria attramentaria</name>
    <dbReference type="NCBI Taxonomy" id="370345"/>
    <lineage>
        <taxon>Eukaryota</taxon>
        <taxon>Metazoa</taxon>
        <taxon>Spiralia</taxon>
        <taxon>Lophotrochozoa</taxon>
        <taxon>Mollusca</taxon>
        <taxon>Gastropoda</taxon>
        <taxon>Caenogastropoda</taxon>
        <taxon>Sorbeoconcha</taxon>
        <taxon>Cerithioidea</taxon>
        <taxon>Batillariidae</taxon>
        <taxon>Batillaria</taxon>
    </lineage>
</organism>
<dbReference type="EMBL" id="JACVVK020000141">
    <property type="protein sequence ID" value="KAK7489199.1"/>
    <property type="molecule type" value="Genomic_DNA"/>
</dbReference>
<gene>
    <name evidence="1" type="ORF">BaRGS_00019577</name>
</gene>
<reference evidence="1 2" key="1">
    <citation type="journal article" date="2023" name="Sci. Data">
        <title>Genome assembly of the Korean intertidal mud-creeper Batillaria attramentaria.</title>
        <authorList>
            <person name="Patra A.K."/>
            <person name="Ho P.T."/>
            <person name="Jun S."/>
            <person name="Lee S.J."/>
            <person name="Kim Y."/>
            <person name="Won Y.J."/>
        </authorList>
    </citation>
    <scope>NUCLEOTIDE SEQUENCE [LARGE SCALE GENOMIC DNA]</scope>
    <source>
        <strain evidence="1">Wonlab-2016</strain>
    </source>
</reference>
<accession>A0ABD0KPZ7</accession>
<dbReference type="Proteomes" id="UP001519460">
    <property type="component" value="Unassembled WGS sequence"/>
</dbReference>
<protein>
    <submittedName>
        <fullName evidence="1">Uncharacterized protein</fullName>
    </submittedName>
</protein>
<dbReference type="AlphaFoldDB" id="A0ABD0KPZ7"/>
<name>A0ABD0KPZ7_9CAEN</name>